<keyword evidence="5" id="KW-0067">ATP-binding</keyword>
<evidence type="ECO:0000256" key="4">
    <source>
        <dbReference type="ARBA" id="ARBA00022741"/>
    </source>
</evidence>
<gene>
    <name evidence="6" type="primary">orf41</name>
</gene>
<dbReference type="EMBL" id="MF101432">
    <property type="protein sequence ID" value="ARW64262.1"/>
    <property type="molecule type" value="Genomic_DNA"/>
</dbReference>
<accession>A0A1Z1MEJ3</accession>
<dbReference type="PANTHER" id="PTHR42960:SF1">
    <property type="entry name" value="YCF46 PROTEIN"/>
    <property type="match status" value="1"/>
</dbReference>
<dbReference type="GO" id="GO:0005524">
    <property type="term" value="F:ATP binding"/>
    <property type="evidence" value="ECO:0007669"/>
    <property type="project" value="UniProtKB-KW"/>
</dbReference>
<dbReference type="RefSeq" id="YP_009395282.1">
    <property type="nucleotide sequence ID" value="NC_035277.1"/>
</dbReference>
<proteinExistence type="predicted"/>
<dbReference type="GO" id="GO:0009536">
    <property type="term" value="C:plastid"/>
    <property type="evidence" value="ECO:0007669"/>
    <property type="project" value="UniProtKB-SubCell"/>
</dbReference>
<dbReference type="InterPro" id="IPR052381">
    <property type="entry name" value="AAA_domain_protein"/>
</dbReference>
<evidence type="ECO:0000256" key="3">
    <source>
        <dbReference type="ARBA" id="ARBA00022640"/>
    </source>
</evidence>
<organism evidence="6">
    <name type="scientific">Polysiphonia infestans</name>
    <dbReference type="NCBI Taxonomy" id="2006978"/>
    <lineage>
        <taxon>Eukaryota</taxon>
        <taxon>Rhodophyta</taxon>
        <taxon>Florideophyceae</taxon>
        <taxon>Rhodymeniophycidae</taxon>
        <taxon>Ceramiales</taxon>
        <taxon>Rhodomelaceae</taxon>
        <taxon>Polysiphonioideae</taxon>
        <taxon>Polysiphonia</taxon>
    </lineage>
</organism>
<evidence type="ECO:0000256" key="2">
    <source>
        <dbReference type="ARBA" id="ARBA00022528"/>
    </source>
</evidence>
<evidence type="ECO:0008006" key="7">
    <source>
        <dbReference type="Google" id="ProtNLM"/>
    </source>
</evidence>
<evidence type="ECO:0000256" key="1">
    <source>
        <dbReference type="ARBA" id="ARBA00004474"/>
    </source>
</evidence>
<comment type="subcellular location">
    <subcellularLocation>
        <location evidence="1">Plastid</location>
    </subcellularLocation>
</comment>
<keyword evidence="4" id="KW-0547">Nucleotide-binding</keyword>
<name>A0A1Z1MEJ3_9FLOR</name>
<keyword evidence="2 6" id="KW-0150">Chloroplast</keyword>
<keyword evidence="3 6" id="KW-0934">Plastid</keyword>
<evidence type="ECO:0000256" key="5">
    <source>
        <dbReference type="ARBA" id="ARBA00022840"/>
    </source>
</evidence>
<protein>
    <recommendedName>
        <fullName evidence="7">ATPase AAA-type core domain-containing protein</fullName>
    </recommendedName>
</protein>
<dbReference type="GeneID" id="33357286"/>
<reference evidence="6" key="1">
    <citation type="journal article" date="2017" name="J. Phycol.">
        <title>Analysis of chloroplast genomes and a supermatrix inform reclassification of the Rhodomelaceae (Rhodophyta).</title>
        <authorList>
            <person name="Diaz-Tapia P."/>
            <person name="Maggs C.A."/>
            <person name="West J.A."/>
            <person name="Verbruggen H."/>
        </authorList>
    </citation>
    <scope>NUCLEOTIDE SEQUENCE</scope>
    <source>
        <strain evidence="6">PD763</strain>
    </source>
</reference>
<evidence type="ECO:0000313" key="6">
    <source>
        <dbReference type="EMBL" id="ARW64262.1"/>
    </source>
</evidence>
<dbReference type="AlphaFoldDB" id="A0A1Z1MEJ3"/>
<sequence>MMLSWLSDKKDKIFIVATANKVSHLPIKMLRKIRLDESFFR</sequence>
<geneLocation type="chloroplast" evidence="6"/>
<dbReference type="PANTHER" id="PTHR42960">
    <property type="entry name" value="YCF46 PROTEIN"/>
    <property type="match status" value="1"/>
</dbReference>